<feature type="compositionally biased region" description="Low complexity" evidence="8">
    <location>
        <begin position="40"/>
        <end position="54"/>
    </location>
</feature>
<evidence type="ECO:0000256" key="5">
    <source>
        <dbReference type="ARBA" id="ARBA00022989"/>
    </source>
</evidence>
<evidence type="ECO:0000256" key="7">
    <source>
        <dbReference type="ARBA" id="ARBA00023306"/>
    </source>
</evidence>
<protein>
    <submittedName>
        <fullName evidence="11">Cell division protein FtsQ</fullName>
    </submittedName>
</protein>
<feature type="domain" description="POTRA" evidence="10">
    <location>
        <begin position="163"/>
        <end position="231"/>
    </location>
</feature>
<evidence type="ECO:0000256" key="9">
    <source>
        <dbReference type="SAM" id="Phobius"/>
    </source>
</evidence>
<evidence type="ECO:0000256" key="6">
    <source>
        <dbReference type="ARBA" id="ARBA00023136"/>
    </source>
</evidence>
<evidence type="ECO:0000259" key="10">
    <source>
        <dbReference type="PROSITE" id="PS51779"/>
    </source>
</evidence>
<evidence type="ECO:0000256" key="2">
    <source>
        <dbReference type="ARBA" id="ARBA00022475"/>
    </source>
</evidence>
<keyword evidence="7" id="KW-0131">Cell cycle</keyword>
<dbReference type="GO" id="GO:0051301">
    <property type="term" value="P:cell division"/>
    <property type="evidence" value="ECO:0007669"/>
    <property type="project" value="UniProtKB-KW"/>
</dbReference>
<keyword evidence="3 11" id="KW-0132">Cell division</keyword>
<dbReference type="Pfam" id="PF08478">
    <property type="entry name" value="POTRA_1"/>
    <property type="match status" value="1"/>
</dbReference>
<dbReference type="GO" id="GO:0005886">
    <property type="term" value="C:plasma membrane"/>
    <property type="evidence" value="ECO:0007669"/>
    <property type="project" value="TreeGrafter"/>
</dbReference>
<dbReference type="AlphaFoldDB" id="A0A346XZI2"/>
<feature type="region of interest" description="Disordered" evidence="8">
    <location>
        <begin position="20"/>
        <end position="102"/>
    </location>
</feature>
<evidence type="ECO:0000256" key="1">
    <source>
        <dbReference type="ARBA" id="ARBA00004370"/>
    </source>
</evidence>
<dbReference type="Gene3D" id="3.10.20.310">
    <property type="entry name" value="membrane protein fhac"/>
    <property type="match status" value="1"/>
</dbReference>
<organism evidence="11 12">
    <name type="scientific">Euzebya pacifica</name>
    <dbReference type="NCBI Taxonomy" id="1608957"/>
    <lineage>
        <taxon>Bacteria</taxon>
        <taxon>Bacillati</taxon>
        <taxon>Actinomycetota</taxon>
        <taxon>Nitriliruptoria</taxon>
        <taxon>Euzebyales</taxon>
    </lineage>
</organism>
<keyword evidence="12" id="KW-1185">Reference proteome</keyword>
<evidence type="ECO:0000256" key="4">
    <source>
        <dbReference type="ARBA" id="ARBA00022692"/>
    </source>
</evidence>
<dbReference type="PANTHER" id="PTHR37820">
    <property type="entry name" value="CELL DIVISION PROTEIN DIVIB"/>
    <property type="match status" value="1"/>
</dbReference>
<feature type="transmembrane region" description="Helical" evidence="9">
    <location>
        <begin position="139"/>
        <end position="158"/>
    </location>
</feature>
<dbReference type="KEGG" id="euz:DVS28_a2950"/>
<evidence type="ECO:0000313" key="11">
    <source>
        <dbReference type="EMBL" id="AXV07629.1"/>
    </source>
</evidence>
<dbReference type="Proteomes" id="UP000264006">
    <property type="component" value="Chromosome"/>
</dbReference>
<accession>A0A346XZI2</accession>
<reference evidence="11 12" key="1">
    <citation type="submission" date="2018-09" db="EMBL/GenBank/DDBJ databases">
        <title>Complete genome sequence of Euzebya sp. DY32-46 isolated from seawater of Pacific Ocean.</title>
        <authorList>
            <person name="Xu L."/>
            <person name="Wu Y.-H."/>
            <person name="Xu X.-W."/>
        </authorList>
    </citation>
    <scope>NUCLEOTIDE SEQUENCE [LARGE SCALE GENOMIC DNA]</scope>
    <source>
        <strain evidence="11 12">DY32-46</strain>
    </source>
</reference>
<keyword evidence="4 9" id="KW-0812">Transmembrane</keyword>
<dbReference type="InterPro" id="IPR050487">
    <property type="entry name" value="FtsQ_DivIB"/>
</dbReference>
<keyword evidence="6 9" id="KW-0472">Membrane</keyword>
<evidence type="ECO:0000256" key="8">
    <source>
        <dbReference type="SAM" id="MobiDB-lite"/>
    </source>
</evidence>
<dbReference type="InterPro" id="IPR034746">
    <property type="entry name" value="POTRA"/>
</dbReference>
<evidence type="ECO:0000313" key="12">
    <source>
        <dbReference type="Proteomes" id="UP000264006"/>
    </source>
</evidence>
<gene>
    <name evidence="11" type="ORF">DVS28_a2950</name>
</gene>
<dbReference type="EMBL" id="CP031165">
    <property type="protein sequence ID" value="AXV07629.1"/>
    <property type="molecule type" value="Genomic_DNA"/>
</dbReference>
<sequence length="373" mass="40194">MAPDGSRRAVVDAELLLSAVGRGDAQRNAAATDPVPVRQSTVTRPSVPRSTSSAPRRRRSRSRSRDRDGAQKRSRQPAGSRPRARTGARRPQEPRHPRRRFQPLVVLGLAERPIHVTGHPRMRERILEGLQRRRRRERVVTASLLALLATVLLGWGTLRSPLLAVEDVRVVGVPGEVSAEVLGVASVRVGQNVLDVDLQAVEAQVTELSWVERATVRRRLPSTVEIRVSARTPVLAGTFGENTYLVDAEGLVIEVVDEAPEGVTTMALTAAPPVGAVVTAPSVLAAAEIAARMPPGMERWLVSYSTAGDDEVDALLRVPTESGPVELVAHLGRPVEVDVKAATIASLVEETVGNGMTPRALDVRIPDRPIVLA</sequence>
<name>A0A346XZI2_9ACTN</name>
<keyword evidence="5 9" id="KW-1133">Transmembrane helix</keyword>
<comment type="subcellular location">
    <subcellularLocation>
        <location evidence="1">Membrane</location>
    </subcellularLocation>
</comment>
<keyword evidence="2" id="KW-1003">Cell membrane</keyword>
<dbReference type="PANTHER" id="PTHR37820:SF1">
    <property type="entry name" value="CELL DIVISION PROTEIN FTSQ"/>
    <property type="match status" value="1"/>
</dbReference>
<evidence type="ECO:0000256" key="3">
    <source>
        <dbReference type="ARBA" id="ARBA00022618"/>
    </source>
</evidence>
<proteinExistence type="predicted"/>
<dbReference type="InterPro" id="IPR013685">
    <property type="entry name" value="POTRA_FtsQ_type"/>
</dbReference>
<dbReference type="PROSITE" id="PS51779">
    <property type="entry name" value="POTRA"/>
    <property type="match status" value="1"/>
</dbReference>